<feature type="domain" description="Cationic amino acid transporter C-terminal" evidence="3">
    <location>
        <begin position="16"/>
        <end position="66"/>
    </location>
</feature>
<feature type="transmembrane region" description="Helical" evidence="2">
    <location>
        <begin position="43"/>
        <end position="63"/>
    </location>
</feature>
<accession>A0ABM0LUW7</accession>
<evidence type="ECO:0000313" key="5">
    <source>
        <dbReference type="RefSeq" id="XP_006811558.1"/>
    </source>
</evidence>
<keyword evidence="2" id="KW-1133">Transmembrane helix</keyword>
<evidence type="ECO:0000256" key="2">
    <source>
        <dbReference type="SAM" id="Phobius"/>
    </source>
</evidence>
<organism evidence="4 5">
    <name type="scientific">Saccoglossus kowalevskii</name>
    <name type="common">Acorn worm</name>
    <dbReference type="NCBI Taxonomy" id="10224"/>
    <lineage>
        <taxon>Eukaryota</taxon>
        <taxon>Metazoa</taxon>
        <taxon>Hemichordata</taxon>
        <taxon>Enteropneusta</taxon>
        <taxon>Harrimaniidae</taxon>
        <taxon>Saccoglossus</taxon>
    </lineage>
</organism>
<evidence type="ECO:0000259" key="3">
    <source>
        <dbReference type="Pfam" id="PF13906"/>
    </source>
</evidence>
<evidence type="ECO:0000313" key="4">
    <source>
        <dbReference type="Proteomes" id="UP000694865"/>
    </source>
</evidence>
<sequence>MIARQPQRKNKKDFAFEVPLMPWLPAVALFTNIYLLVSVPRKAWLQFVIWLMAGLSIYFLYGLRHSKEARKYMYHVPDEEEERILLKPIPKLDIMAVLMPTQYGNKKKSGKRKSSDVSYDDRFDEEPEHFVTTP</sequence>
<dbReference type="InterPro" id="IPR029485">
    <property type="entry name" value="CAT_C"/>
</dbReference>
<dbReference type="PANTHER" id="PTHR43243">
    <property type="entry name" value="INNER MEMBRANE TRANSPORTER YGJI-RELATED"/>
    <property type="match status" value="1"/>
</dbReference>
<dbReference type="PANTHER" id="PTHR43243:SF20">
    <property type="entry name" value="CATIONIC AMINO ACID TRANSPORTER 3"/>
    <property type="match status" value="1"/>
</dbReference>
<keyword evidence="4" id="KW-1185">Reference proteome</keyword>
<dbReference type="GeneID" id="102803551"/>
<evidence type="ECO:0000256" key="1">
    <source>
        <dbReference type="SAM" id="MobiDB-lite"/>
    </source>
</evidence>
<feature type="transmembrane region" description="Helical" evidence="2">
    <location>
        <begin position="20"/>
        <end position="37"/>
    </location>
</feature>
<dbReference type="Pfam" id="PF13906">
    <property type="entry name" value="AA_permease_C"/>
    <property type="match status" value="1"/>
</dbReference>
<dbReference type="RefSeq" id="XP_006811558.1">
    <property type="nucleotide sequence ID" value="XM_006811495.1"/>
</dbReference>
<keyword evidence="2" id="KW-0812">Transmembrane</keyword>
<name>A0ABM0LUW7_SACKO</name>
<protein>
    <submittedName>
        <fullName evidence="5">Low affinity cationic amino acid transporter 2-like</fullName>
    </submittedName>
</protein>
<reference evidence="5" key="1">
    <citation type="submission" date="2025-08" db="UniProtKB">
        <authorList>
            <consortium name="RefSeq"/>
        </authorList>
    </citation>
    <scope>IDENTIFICATION</scope>
    <source>
        <tissue evidence="5">Testes</tissue>
    </source>
</reference>
<dbReference type="Proteomes" id="UP000694865">
    <property type="component" value="Unplaced"/>
</dbReference>
<keyword evidence="2" id="KW-0472">Membrane</keyword>
<feature type="region of interest" description="Disordered" evidence="1">
    <location>
        <begin position="104"/>
        <end position="134"/>
    </location>
</feature>
<dbReference type="Gene3D" id="1.20.1740.10">
    <property type="entry name" value="Amino acid/polyamine transporter I"/>
    <property type="match status" value="1"/>
</dbReference>
<proteinExistence type="predicted"/>
<gene>
    <name evidence="5" type="primary">LOC102803551</name>
</gene>